<reference evidence="9" key="1">
    <citation type="submission" date="2016-11" db="EMBL/GenBank/DDBJ databases">
        <authorList>
            <person name="Varghese N."/>
            <person name="Submissions S."/>
        </authorList>
    </citation>
    <scope>NUCLEOTIDE SEQUENCE [LARGE SCALE GENOMIC DNA]</scope>
    <source>
        <strain evidence="9">DSM 12395</strain>
    </source>
</reference>
<evidence type="ECO:0000256" key="6">
    <source>
        <dbReference type="SAM" id="Phobius"/>
    </source>
</evidence>
<organism evidence="8 9">
    <name type="scientific">Desulforamulus putei DSM 12395</name>
    <dbReference type="NCBI Taxonomy" id="1121429"/>
    <lineage>
        <taxon>Bacteria</taxon>
        <taxon>Bacillati</taxon>
        <taxon>Bacillota</taxon>
        <taxon>Clostridia</taxon>
        <taxon>Eubacteriales</taxon>
        <taxon>Peptococcaceae</taxon>
        <taxon>Desulforamulus</taxon>
    </lineage>
</organism>
<dbReference type="PANTHER" id="PTHR23518">
    <property type="entry name" value="C-METHYLTRANSFERASE"/>
    <property type="match status" value="1"/>
</dbReference>
<dbReference type="GO" id="GO:0005886">
    <property type="term" value="C:plasma membrane"/>
    <property type="evidence" value="ECO:0007669"/>
    <property type="project" value="UniProtKB-SubCell"/>
</dbReference>
<dbReference type="PROSITE" id="PS50850">
    <property type="entry name" value="MFS"/>
    <property type="match status" value="1"/>
</dbReference>
<dbReference type="EMBL" id="FQUY01000004">
    <property type="protein sequence ID" value="SHE68491.1"/>
    <property type="molecule type" value="Genomic_DNA"/>
</dbReference>
<keyword evidence="9" id="KW-1185">Reference proteome</keyword>
<accession>A0A1M4VHJ3</accession>
<dbReference type="Gene3D" id="1.20.1250.20">
    <property type="entry name" value="MFS general substrate transporter like domains"/>
    <property type="match status" value="2"/>
</dbReference>
<feature type="transmembrane region" description="Helical" evidence="6">
    <location>
        <begin position="329"/>
        <end position="352"/>
    </location>
</feature>
<evidence type="ECO:0000313" key="9">
    <source>
        <dbReference type="Proteomes" id="UP000184148"/>
    </source>
</evidence>
<dbReference type="PROSITE" id="PS00216">
    <property type="entry name" value="SUGAR_TRANSPORT_1"/>
    <property type="match status" value="2"/>
</dbReference>
<feature type="transmembrane region" description="Helical" evidence="6">
    <location>
        <begin position="358"/>
        <end position="376"/>
    </location>
</feature>
<feature type="domain" description="Major facilitator superfamily (MFS) profile" evidence="7">
    <location>
        <begin position="3"/>
        <end position="380"/>
    </location>
</feature>
<feature type="transmembrane region" description="Helical" evidence="6">
    <location>
        <begin position="135"/>
        <end position="156"/>
    </location>
</feature>
<dbReference type="OrthoDB" id="9803985at2"/>
<keyword evidence="3 6" id="KW-0812">Transmembrane</keyword>
<evidence type="ECO:0000256" key="1">
    <source>
        <dbReference type="ARBA" id="ARBA00004651"/>
    </source>
</evidence>
<comment type="subcellular location">
    <subcellularLocation>
        <location evidence="1">Cell membrane</location>
        <topology evidence="1">Multi-pass membrane protein</topology>
    </subcellularLocation>
</comment>
<protein>
    <submittedName>
        <fullName evidence="8">Predicted arabinose efflux permease, MFS family</fullName>
    </submittedName>
</protein>
<gene>
    <name evidence="8" type="ORF">SAMN02745133_00936</name>
</gene>
<evidence type="ECO:0000259" key="7">
    <source>
        <dbReference type="PROSITE" id="PS50850"/>
    </source>
</evidence>
<dbReference type="PANTHER" id="PTHR23518:SF2">
    <property type="entry name" value="MAJOR FACILITATOR SUPERFAMILY TRANSPORTER"/>
    <property type="match status" value="1"/>
</dbReference>
<dbReference type="GO" id="GO:0022857">
    <property type="term" value="F:transmembrane transporter activity"/>
    <property type="evidence" value="ECO:0007669"/>
    <property type="project" value="InterPro"/>
</dbReference>
<evidence type="ECO:0000256" key="3">
    <source>
        <dbReference type="ARBA" id="ARBA00022692"/>
    </source>
</evidence>
<evidence type="ECO:0000256" key="5">
    <source>
        <dbReference type="ARBA" id="ARBA00023136"/>
    </source>
</evidence>
<feature type="transmembrane region" description="Helical" evidence="6">
    <location>
        <begin position="268"/>
        <end position="286"/>
    </location>
</feature>
<dbReference type="SUPFAM" id="SSF103473">
    <property type="entry name" value="MFS general substrate transporter"/>
    <property type="match status" value="1"/>
</dbReference>
<evidence type="ECO:0000313" key="8">
    <source>
        <dbReference type="EMBL" id="SHE68491.1"/>
    </source>
</evidence>
<keyword evidence="4 6" id="KW-1133">Transmembrane helix</keyword>
<dbReference type="STRING" id="1121429.SAMN02745133_00936"/>
<feature type="transmembrane region" description="Helical" evidence="6">
    <location>
        <begin position="238"/>
        <end position="256"/>
    </location>
</feature>
<feature type="transmembrane region" description="Helical" evidence="6">
    <location>
        <begin position="292"/>
        <end position="309"/>
    </location>
</feature>
<feature type="transmembrane region" description="Helical" evidence="6">
    <location>
        <begin position="162"/>
        <end position="180"/>
    </location>
</feature>
<dbReference type="RefSeq" id="WP_073236452.1">
    <property type="nucleotide sequence ID" value="NZ_FQUY01000004.1"/>
</dbReference>
<dbReference type="Proteomes" id="UP000184148">
    <property type="component" value="Unassembled WGS sequence"/>
</dbReference>
<feature type="transmembrane region" description="Helical" evidence="6">
    <location>
        <begin position="206"/>
        <end position="226"/>
    </location>
</feature>
<dbReference type="Pfam" id="PF07690">
    <property type="entry name" value="MFS_1"/>
    <property type="match status" value="1"/>
</dbReference>
<keyword evidence="5 6" id="KW-0472">Membrane</keyword>
<dbReference type="CDD" id="cd17370">
    <property type="entry name" value="MFS_MJ1317_like"/>
    <property type="match status" value="1"/>
</dbReference>
<feature type="transmembrane region" description="Helical" evidence="6">
    <location>
        <begin position="73"/>
        <end position="97"/>
    </location>
</feature>
<proteinExistence type="predicted"/>
<dbReference type="InterPro" id="IPR020846">
    <property type="entry name" value="MFS_dom"/>
</dbReference>
<evidence type="ECO:0000256" key="4">
    <source>
        <dbReference type="ARBA" id="ARBA00022989"/>
    </source>
</evidence>
<evidence type="ECO:0000256" key="2">
    <source>
        <dbReference type="ARBA" id="ARBA00022448"/>
    </source>
</evidence>
<dbReference type="AlphaFoldDB" id="A0A1M4VHJ3"/>
<dbReference type="InterPro" id="IPR036259">
    <property type="entry name" value="MFS_trans_sf"/>
</dbReference>
<keyword evidence="2" id="KW-0813">Transport</keyword>
<sequence length="388" mass="41997">MFNIILTGLTSLFTDIGSEMIYPLIPLYLVSQLGATPAIVGVIEGFAESLASLLKVFSGYYSDKLGRRKNLAIAGYSLSAAAKIPIIFAASWAWVLFGRVADRFGKGVRTAPRDAIIADAAEEGQRGRAFGLHRALDTLGAVIGVALAYLFFTSYHGDYRTVFFWSLVPAIIGVGILFGVREKEPKGLPKKVLSLKWSSLDRRLKGFLVVVFLFALGNSSNQFLLLRAHDLGYSAADVILLYLVYNLVYAAVSYPAGRLSDILGRRTLLVMGYLFYALVYLGFALVTEKQMLWYLFATYGLYTGVTEGVEKALVADIAPTDQKATMMGLHATLVGIGLLPASLLAGALWKWFGPSVTFYFGAVTGILAAAGLLAVLGQQPANRKVKGM</sequence>
<dbReference type="InterPro" id="IPR005829">
    <property type="entry name" value="Sugar_transporter_CS"/>
</dbReference>
<dbReference type="InterPro" id="IPR011701">
    <property type="entry name" value="MFS"/>
</dbReference>
<name>A0A1M4VHJ3_9FIRM</name>